<dbReference type="Gene3D" id="2.40.128.20">
    <property type="match status" value="1"/>
</dbReference>
<protein>
    <recommendedName>
        <fullName evidence="2">Lipocalin/cytosolic fatty-acid binding domain-containing protein</fullName>
    </recommendedName>
</protein>
<dbReference type="EMBL" id="MN739449">
    <property type="protein sequence ID" value="QHT05109.1"/>
    <property type="molecule type" value="Genomic_DNA"/>
</dbReference>
<dbReference type="PANTHER" id="PTHR10612:SF34">
    <property type="entry name" value="APOLIPOPROTEIN D"/>
    <property type="match status" value="1"/>
</dbReference>
<dbReference type="SUPFAM" id="SSF50814">
    <property type="entry name" value="Lipocalins"/>
    <property type="match status" value="1"/>
</dbReference>
<keyword evidence="1" id="KW-0812">Transmembrane</keyword>
<name>A0A6C0CN38_9ZZZZ</name>
<evidence type="ECO:0000259" key="2">
    <source>
        <dbReference type="Pfam" id="PF08212"/>
    </source>
</evidence>
<evidence type="ECO:0000256" key="1">
    <source>
        <dbReference type="SAM" id="Phobius"/>
    </source>
</evidence>
<keyword evidence="1" id="KW-0472">Membrane</keyword>
<dbReference type="PANTHER" id="PTHR10612">
    <property type="entry name" value="APOLIPOPROTEIN D"/>
    <property type="match status" value="1"/>
</dbReference>
<dbReference type="CDD" id="cd19438">
    <property type="entry name" value="lipocalin_Blc-like"/>
    <property type="match status" value="1"/>
</dbReference>
<feature type="domain" description="Lipocalin/cytosolic fatty-acid binding" evidence="2">
    <location>
        <begin position="45"/>
        <end position="175"/>
    </location>
</feature>
<dbReference type="Pfam" id="PF08212">
    <property type="entry name" value="Lipocalin_2"/>
    <property type="match status" value="1"/>
</dbReference>
<dbReference type="PROSITE" id="PS00213">
    <property type="entry name" value="LIPOCALIN"/>
    <property type="match status" value="1"/>
</dbReference>
<dbReference type="InterPro" id="IPR022272">
    <property type="entry name" value="Lipocalin_CS"/>
</dbReference>
<proteinExistence type="predicted"/>
<dbReference type="InterPro" id="IPR002446">
    <property type="entry name" value="Lipocalin_bac"/>
</dbReference>
<feature type="transmembrane region" description="Helical" evidence="1">
    <location>
        <begin position="6"/>
        <end position="30"/>
    </location>
</feature>
<dbReference type="InterPro" id="IPR000566">
    <property type="entry name" value="Lipocln_cytosolic_FA-bd_dom"/>
</dbReference>
<organism evidence="3">
    <name type="scientific">viral metagenome</name>
    <dbReference type="NCBI Taxonomy" id="1070528"/>
    <lineage>
        <taxon>unclassified sequences</taxon>
        <taxon>metagenomes</taxon>
        <taxon>organismal metagenomes</taxon>
    </lineage>
</organism>
<dbReference type="GO" id="GO:0006950">
    <property type="term" value="P:response to stress"/>
    <property type="evidence" value="ECO:0007669"/>
    <property type="project" value="UniProtKB-ARBA"/>
</dbReference>
<dbReference type="InterPro" id="IPR047202">
    <property type="entry name" value="Lipocalin_Blc-like_dom"/>
</dbReference>
<reference evidence="3" key="1">
    <citation type="journal article" date="2020" name="Nature">
        <title>Giant virus diversity and host interactions through global metagenomics.</title>
        <authorList>
            <person name="Schulz F."/>
            <person name="Roux S."/>
            <person name="Paez-Espino D."/>
            <person name="Jungbluth S."/>
            <person name="Walsh D.A."/>
            <person name="Denef V.J."/>
            <person name="McMahon K.D."/>
            <person name="Konstantinidis K.T."/>
            <person name="Eloe-Fadrosh E.A."/>
            <person name="Kyrpides N.C."/>
            <person name="Woyke T."/>
        </authorList>
    </citation>
    <scope>NUCLEOTIDE SEQUENCE</scope>
    <source>
        <strain evidence="3">GVMAG-M-3300021354-14</strain>
    </source>
</reference>
<keyword evidence="1" id="KW-1133">Transmembrane helix</keyword>
<evidence type="ECO:0000313" key="3">
    <source>
        <dbReference type="EMBL" id="QHT05109.1"/>
    </source>
</evidence>
<dbReference type="InterPro" id="IPR012674">
    <property type="entry name" value="Calycin"/>
</dbReference>
<dbReference type="PRINTS" id="PR01171">
    <property type="entry name" value="BCTLIPOCALIN"/>
</dbReference>
<sequence length="187" mass="21310">MQASVIIAIVIAGFLVGMALVWLGVSWYTWRKLSKLNSHMPLVPIDIQEYKGKWYEIARNPSRFEKGCSQAIAEYTPKPGYIQVKNHCIKNGKTQTSIGKAFATENKAVLGVSFFPGIYRNYSVVYRDPTTSIVSEPNKKYLWILSRTPSLSKRKQSQVMSWLKDHHFDLKRLEFPSVAPKVKINGD</sequence>
<accession>A0A6C0CN38</accession>
<dbReference type="AlphaFoldDB" id="A0A6C0CN38"/>